<evidence type="ECO:0000256" key="1">
    <source>
        <dbReference type="SAM" id="MobiDB-lite"/>
    </source>
</evidence>
<accession>A0A0G4KHM4</accession>
<gene>
    <name evidence="2" type="ORF">BN1723_008656</name>
</gene>
<evidence type="ECO:0000313" key="2">
    <source>
        <dbReference type="EMBL" id="CRJ98150.1"/>
    </source>
</evidence>
<dbReference type="AlphaFoldDB" id="A0A0G4KHM4"/>
<dbReference type="Proteomes" id="UP000045706">
    <property type="component" value="Unassembled WGS sequence"/>
</dbReference>
<feature type="compositionally biased region" description="Basic and acidic residues" evidence="1">
    <location>
        <begin position="13"/>
        <end position="47"/>
    </location>
</feature>
<reference evidence="3" key="1">
    <citation type="submission" date="2015-05" db="EMBL/GenBank/DDBJ databases">
        <authorList>
            <person name="Fogelqvist Johan"/>
        </authorList>
    </citation>
    <scope>NUCLEOTIDE SEQUENCE [LARGE SCALE GENOMIC DNA]</scope>
</reference>
<proteinExistence type="predicted"/>
<sequence>MSLMLGAVGIHLPTDRRSGEWKTQVKERKSQVLPDELRRDKRRDREKPRRTHERRKCMLTSGLPRSFTAKEAWMQSCTATDVALDPVAPVSVHQGGGRYEEGRVGQQVSLQVGAHPAMNARQTGKEKATGDFWAA</sequence>
<organism evidence="2 3">
    <name type="scientific">Verticillium longisporum</name>
    <name type="common">Verticillium dahliae var. longisporum</name>
    <dbReference type="NCBI Taxonomy" id="100787"/>
    <lineage>
        <taxon>Eukaryota</taxon>
        <taxon>Fungi</taxon>
        <taxon>Dikarya</taxon>
        <taxon>Ascomycota</taxon>
        <taxon>Pezizomycotina</taxon>
        <taxon>Sordariomycetes</taxon>
        <taxon>Hypocreomycetidae</taxon>
        <taxon>Glomerellales</taxon>
        <taxon>Plectosphaerellaceae</taxon>
        <taxon>Verticillium</taxon>
    </lineage>
</organism>
<feature type="region of interest" description="Disordered" evidence="1">
    <location>
        <begin position="13"/>
        <end position="55"/>
    </location>
</feature>
<name>A0A0G4KHM4_VERLO</name>
<evidence type="ECO:0000313" key="3">
    <source>
        <dbReference type="Proteomes" id="UP000045706"/>
    </source>
</evidence>
<protein>
    <submittedName>
        <fullName evidence="2">Uncharacterized protein</fullName>
    </submittedName>
</protein>
<dbReference type="EMBL" id="CVQI01000558">
    <property type="protein sequence ID" value="CRJ98150.1"/>
    <property type="molecule type" value="Genomic_DNA"/>
</dbReference>